<dbReference type="InterPro" id="IPR002104">
    <property type="entry name" value="Integrase_catalytic"/>
</dbReference>
<evidence type="ECO:0000313" key="13">
    <source>
        <dbReference type="Proteomes" id="UP000438760"/>
    </source>
</evidence>
<dbReference type="PANTHER" id="PTHR30349:SF77">
    <property type="entry name" value="TYROSINE RECOMBINASE XERC"/>
    <property type="match status" value="1"/>
</dbReference>
<dbReference type="GO" id="GO:0006310">
    <property type="term" value="P:DNA recombination"/>
    <property type="evidence" value="ECO:0007669"/>
    <property type="project" value="UniProtKB-KW"/>
</dbReference>
<evidence type="ECO:0000256" key="7">
    <source>
        <dbReference type="ARBA" id="ARBA00023172"/>
    </source>
</evidence>
<proteinExistence type="predicted"/>
<evidence type="ECO:0000256" key="9">
    <source>
        <dbReference type="PROSITE-ProRule" id="PRU01248"/>
    </source>
</evidence>
<protein>
    <submittedName>
        <fullName evidence="12">Tyrosine-type recombinase/integrase</fullName>
    </submittedName>
</protein>
<reference evidence="12 13" key="1">
    <citation type="submission" date="2019-11" db="EMBL/GenBank/DDBJ databases">
        <title>Genome of Strain BIT-d1.</title>
        <authorList>
            <person name="Yang Y."/>
        </authorList>
    </citation>
    <scope>NUCLEOTIDE SEQUENCE [LARGE SCALE GENOMIC DNA]</scope>
    <source>
        <strain evidence="12 13">BIT-d1</strain>
    </source>
</reference>
<dbReference type="InterPro" id="IPR004107">
    <property type="entry name" value="Integrase_SAM-like_N"/>
</dbReference>
<keyword evidence="7" id="KW-0233">DNA recombination</keyword>
<evidence type="ECO:0000256" key="6">
    <source>
        <dbReference type="ARBA" id="ARBA00023125"/>
    </source>
</evidence>
<evidence type="ECO:0000259" key="11">
    <source>
        <dbReference type="PROSITE" id="PS51900"/>
    </source>
</evidence>
<keyword evidence="3" id="KW-0132">Cell division</keyword>
<dbReference type="GO" id="GO:0003677">
    <property type="term" value="F:DNA binding"/>
    <property type="evidence" value="ECO:0007669"/>
    <property type="project" value="UniProtKB-UniRule"/>
</dbReference>
<dbReference type="InterPro" id="IPR044068">
    <property type="entry name" value="CB"/>
</dbReference>
<dbReference type="InterPro" id="IPR013762">
    <property type="entry name" value="Integrase-like_cat_sf"/>
</dbReference>
<evidence type="ECO:0000256" key="2">
    <source>
        <dbReference type="ARBA" id="ARBA00022490"/>
    </source>
</evidence>
<evidence type="ECO:0000256" key="5">
    <source>
        <dbReference type="ARBA" id="ARBA00022908"/>
    </source>
</evidence>
<gene>
    <name evidence="12" type="ORF">GJV76_03715</name>
</gene>
<dbReference type="Gene3D" id="1.10.443.10">
    <property type="entry name" value="Intergrase catalytic core"/>
    <property type="match status" value="1"/>
</dbReference>
<dbReference type="InterPro" id="IPR050090">
    <property type="entry name" value="Tyrosine_recombinase_XerCD"/>
</dbReference>
<dbReference type="Pfam" id="PF02899">
    <property type="entry name" value="Phage_int_SAM_1"/>
    <property type="match status" value="1"/>
</dbReference>
<evidence type="ECO:0000256" key="3">
    <source>
        <dbReference type="ARBA" id="ARBA00022618"/>
    </source>
</evidence>
<dbReference type="Gene3D" id="1.10.150.130">
    <property type="match status" value="1"/>
</dbReference>
<evidence type="ECO:0000256" key="1">
    <source>
        <dbReference type="ARBA" id="ARBA00004496"/>
    </source>
</evidence>
<dbReference type="Proteomes" id="UP000438760">
    <property type="component" value="Unassembled WGS sequence"/>
</dbReference>
<keyword evidence="13" id="KW-1185">Reference proteome</keyword>
<keyword evidence="6 9" id="KW-0238">DNA-binding</keyword>
<feature type="domain" description="Tyr recombinase" evidence="10">
    <location>
        <begin position="105"/>
        <end position="289"/>
    </location>
</feature>
<dbReference type="RefSeq" id="WP_155091301.1">
    <property type="nucleotide sequence ID" value="NZ_WMJX01000005.1"/>
</dbReference>
<dbReference type="EMBL" id="WMJX01000005">
    <property type="protein sequence ID" value="MTG97249.1"/>
    <property type="molecule type" value="Genomic_DNA"/>
</dbReference>
<name>A0A6I3LCR8_9FLAO</name>
<dbReference type="InterPro" id="IPR011010">
    <property type="entry name" value="DNA_brk_join_enz"/>
</dbReference>
<dbReference type="GO" id="GO:0007059">
    <property type="term" value="P:chromosome segregation"/>
    <property type="evidence" value="ECO:0007669"/>
    <property type="project" value="UniProtKB-KW"/>
</dbReference>
<comment type="caution">
    <text evidence="12">The sequence shown here is derived from an EMBL/GenBank/DDBJ whole genome shotgun (WGS) entry which is preliminary data.</text>
</comment>
<dbReference type="GO" id="GO:0005737">
    <property type="term" value="C:cytoplasm"/>
    <property type="evidence" value="ECO:0007669"/>
    <property type="project" value="UniProtKB-SubCell"/>
</dbReference>
<keyword evidence="4" id="KW-0159">Chromosome partition</keyword>
<keyword evidence="8" id="KW-0131">Cell cycle</keyword>
<dbReference type="GO" id="GO:0015074">
    <property type="term" value="P:DNA integration"/>
    <property type="evidence" value="ECO:0007669"/>
    <property type="project" value="UniProtKB-KW"/>
</dbReference>
<accession>A0A6I3LCR8</accession>
<dbReference type="InterPro" id="IPR010998">
    <property type="entry name" value="Integrase_recombinase_N"/>
</dbReference>
<comment type="subcellular location">
    <subcellularLocation>
        <location evidence="1">Cytoplasm</location>
    </subcellularLocation>
</comment>
<keyword evidence="5" id="KW-0229">DNA integration</keyword>
<evidence type="ECO:0000313" key="12">
    <source>
        <dbReference type="EMBL" id="MTG97249.1"/>
    </source>
</evidence>
<dbReference type="AlphaFoldDB" id="A0A6I3LCR8"/>
<dbReference type="SUPFAM" id="SSF56349">
    <property type="entry name" value="DNA breaking-rejoining enzymes"/>
    <property type="match status" value="1"/>
</dbReference>
<dbReference type="PROSITE" id="PS51900">
    <property type="entry name" value="CB"/>
    <property type="match status" value="1"/>
</dbReference>
<dbReference type="PROSITE" id="PS51898">
    <property type="entry name" value="TYR_RECOMBINASE"/>
    <property type="match status" value="1"/>
</dbReference>
<keyword evidence="2" id="KW-0963">Cytoplasm</keyword>
<dbReference type="Pfam" id="PF00589">
    <property type="entry name" value="Phage_integrase"/>
    <property type="match status" value="1"/>
</dbReference>
<dbReference type="OrthoDB" id="9801717at2"/>
<evidence type="ECO:0000256" key="8">
    <source>
        <dbReference type="ARBA" id="ARBA00023306"/>
    </source>
</evidence>
<evidence type="ECO:0000259" key="10">
    <source>
        <dbReference type="PROSITE" id="PS51898"/>
    </source>
</evidence>
<dbReference type="PANTHER" id="PTHR30349">
    <property type="entry name" value="PHAGE INTEGRASE-RELATED"/>
    <property type="match status" value="1"/>
</dbReference>
<sequence>MEESLQRFLAYLDKEKNYSDKTIIAYKRDIESFMAFLEVECVSYKEVTYDQVRGWLVGLAESGIQNRSINRKVSALRSYYKFLMQVKEVELNPLQLHRSLKVKKRLQLPYSKQEIELVRERLVAEEGFDSLRDLVIVELLYGLGLRRAELVNLKVNDIDFDLHQVRVVGKGNKRRNIPMIMELEELLKRYIKVRDLEVSEIACGGELLLNKRRNKIDEMFVYGVINRYFSDTTSKEKNSPHVLRHSFATHLLENGADINSIKELMGHESLSTTQMYAQVNLSELKKVYKATHPRTKKNKD</sequence>
<evidence type="ECO:0000256" key="4">
    <source>
        <dbReference type="ARBA" id="ARBA00022829"/>
    </source>
</evidence>
<feature type="domain" description="Core-binding (CB)" evidence="11">
    <location>
        <begin position="1"/>
        <end position="84"/>
    </location>
</feature>
<organism evidence="12 13">
    <name type="scientific">Myroides albus</name>
    <dbReference type="NCBI Taxonomy" id="2562892"/>
    <lineage>
        <taxon>Bacteria</taxon>
        <taxon>Pseudomonadati</taxon>
        <taxon>Bacteroidota</taxon>
        <taxon>Flavobacteriia</taxon>
        <taxon>Flavobacteriales</taxon>
        <taxon>Flavobacteriaceae</taxon>
        <taxon>Myroides</taxon>
    </lineage>
</organism>
<dbReference type="GO" id="GO:0051301">
    <property type="term" value="P:cell division"/>
    <property type="evidence" value="ECO:0007669"/>
    <property type="project" value="UniProtKB-KW"/>
</dbReference>